<dbReference type="PANTHER" id="PTHR15954:SF4">
    <property type="entry name" value="VACUOLAR PROTEIN SORTING-ASSOCIATED PROTEIN 51 HOMOLOG"/>
    <property type="match status" value="1"/>
</dbReference>
<comment type="subcellular location">
    <subcellularLocation>
        <location evidence="2">Golgi apparatus</location>
        <location evidence="2">trans-Golgi network</location>
    </subcellularLocation>
</comment>
<reference evidence="4" key="1">
    <citation type="submission" date="2020-01" db="EMBL/GenBank/DDBJ databases">
        <title>Genome sequence of Kobresia littledalei, the first chromosome-level genome in the family Cyperaceae.</title>
        <authorList>
            <person name="Qu G."/>
        </authorList>
    </citation>
    <scope>NUCLEOTIDE SEQUENCE</scope>
    <source>
        <strain evidence="4">C.B.Clarke</strain>
        <tissue evidence="4">Leaf</tissue>
    </source>
</reference>
<comment type="similarity">
    <text evidence="1 2">Belongs to the VPS51 family.</text>
</comment>
<dbReference type="GO" id="GO:0000938">
    <property type="term" value="C:GARP complex"/>
    <property type="evidence" value="ECO:0007669"/>
    <property type="project" value="UniProtKB-UniRule"/>
</dbReference>
<dbReference type="GO" id="GO:0006869">
    <property type="term" value="P:lipid transport"/>
    <property type="evidence" value="ECO:0007669"/>
    <property type="project" value="UniProtKB-UniRule"/>
</dbReference>
<dbReference type="EMBL" id="SWLB01000002">
    <property type="protein sequence ID" value="KAF3340809.1"/>
    <property type="molecule type" value="Genomic_DNA"/>
</dbReference>
<comment type="function">
    <text evidence="2">Acts as component of the GARP complex that is involved in retrograde transport from early and late endosomes to the trans-Golgi network (TGN).</text>
</comment>
<dbReference type="GO" id="GO:0032456">
    <property type="term" value="P:endocytic recycling"/>
    <property type="evidence" value="ECO:0007669"/>
    <property type="project" value="TreeGrafter"/>
</dbReference>
<accession>A0A833RGF3</accession>
<evidence type="ECO:0000313" key="5">
    <source>
        <dbReference type="Proteomes" id="UP000623129"/>
    </source>
</evidence>
<comment type="subunit">
    <text evidence="2">Component of the Golgi-associated retrograde protein (GARP) complex.</text>
</comment>
<evidence type="ECO:0000256" key="3">
    <source>
        <dbReference type="SAM" id="MobiDB-lite"/>
    </source>
</evidence>
<keyword evidence="2" id="KW-0653">Protein transport</keyword>
<dbReference type="GO" id="GO:0015031">
    <property type="term" value="P:protein transport"/>
    <property type="evidence" value="ECO:0007669"/>
    <property type="project" value="UniProtKB-UniRule"/>
</dbReference>
<organism evidence="4 5">
    <name type="scientific">Carex littledalei</name>
    <dbReference type="NCBI Taxonomy" id="544730"/>
    <lineage>
        <taxon>Eukaryota</taxon>
        <taxon>Viridiplantae</taxon>
        <taxon>Streptophyta</taxon>
        <taxon>Embryophyta</taxon>
        <taxon>Tracheophyta</taxon>
        <taxon>Spermatophyta</taxon>
        <taxon>Magnoliopsida</taxon>
        <taxon>Liliopsida</taxon>
        <taxon>Poales</taxon>
        <taxon>Cyperaceae</taxon>
        <taxon>Cyperoideae</taxon>
        <taxon>Cariceae</taxon>
        <taxon>Carex</taxon>
        <taxon>Carex subgen. Euthyceras</taxon>
    </lineage>
</organism>
<gene>
    <name evidence="4" type="ORF">FCM35_KLT09653</name>
</gene>
<dbReference type="GO" id="GO:0048193">
    <property type="term" value="P:Golgi vesicle transport"/>
    <property type="evidence" value="ECO:0007669"/>
    <property type="project" value="TreeGrafter"/>
</dbReference>
<dbReference type="OrthoDB" id="203678at2759"/>
<keyword evidence="2" id="KW-0333">Golgi apparatus</keyword>
<dbReference type="Proteomes" id="UP000623129">
    <property type="component" value="Unassembled WGS sequence"/>
</dbReference>
<dbReference type="GO" id="GO:1990745">
    <property type="term" value="C:EARP complex"/>
    <property type="evidence" value="ECO:0007669"/>
    <property type="project" value="TreeGrafter"/>
</dbReference>
<evidence type="ECO:0000256" key="2">
    <source>
        <dbReference type="RuleBase" id="RU368010"/>
    </source>
</evidence>
<name>A0A833RGF3_9POAL</name>
<proteinExistence type="inferred from homology"/>
<protein>
    <recommendedName>
        <fullName evidence="2">Vacuolar protein sorting-associated protein 51 homolog</fullName>
    </recommendedName>
</protein>
<evidence type="ECO:0000313" key="4">
    <source>
        <dbReference type="EMBL" id="KAF3340809.1"/>
    </source>
</evidence>
<dbReference type="PANTHER" id="PTHR15954">
    <property type="entry name" value="VACUOLAR PROTEIN SORTING-ASSOCIATED PROTEIN 51 HOMOLOG"/>
    <property type="match status" value="1"/>
</dbReference>
<dbReference type="AlphaFoldDB" id="A0A833RGF3"/>
<dbReference type="GO" id="GO:0016020">
    <property type="term" value="C:membrane"/>
    <property type="evidence" value="ECO:0007669"/>
    <property type="project" value="TreeGrafter"/>
</dbReference>
<dbReference type="GO" id="GO:0005829">
    <property type="term" value="C:cytosol"/>
    <property type="evidence" value="ECO:0007669"/>
    <property type="project" value="GOC"/>
</dbReference>
<dbReference type="GO" id="GO:0042147">
    <property type="term" value="P:retrograde transport, endosome to Golgi"/>
    <property type="evidence" value="ECO:0007669"/>
    <property type="project" value="UniProtKB-UniRule"/>
</dbReference>
<dbReference type="GO" id="GO:0007041">
    <property type="term" value="P:lysosomal transport"/>
    <property type="evidence" value="ECO:0007669"/>
    <property type="project" value="TreeGrafter"/>
</dbReference>
<keyword evidence="5" id="KW-1185">Reference proteome</keyword>
<keyword evidence="2" id="KW-0445">Lipid transport</keyword>
<comment type="caution">
    <text evidence="4">The sequence shown here is derived from an EMBL/GenBank/DDBJ whole genome shotgun (WGS) entry which is preliminary data.</text>
</comment>
<feature type="region of interest" description="Disordered" evidence="3">
    <location>
        <begin position="42"/>
        <end position="63"/>
    </location>
</feature>
<feature type="region of interest" description="Disordered" evidence="3">
    <location>
        <begin position="1"/>
        <end position="24"/>
    </location>
</feature>
<keyword evidence="2" id="KW-0813">Transport</keyword>
<evidence type="ECO:0000256" key="1">
    <source>
        <dbReference type="ARBA" id="ARBA00006080"/>
    </source>
</evidence>
<sequence>MQPSHPSNPRPALQKPSHPSKNLALLPRYALPGSGYRVAASPRLAASASAEHPSKNPALLPHPAQLTKSGYRVAASPRAPELPSTRAKTPPCCLTPLSQQNQEQSVIPKITEEIAASFSGGGVRAYEYGPAFIPGEICRLFRSAGEKLLLLYINMKTRKISVLLKKRFTTPNWIKHKEPREVHMFVDLLLQELEGVGIEVKQILPCVVKRHRHSDSAGTASTNSSRSQH</sequence>
<dbReference type="InterPro" id="IPR014812">
    <property type="entry name" value="Vps51"/>
</dbReference>
<dbReference type="GO" id="GO:0007030">
    <property type="term" value="P:Golgi organization"/>
    <property type="evidence" value="ECO:0007669"/>
    <property type="project" value="UniProtKB-UniRule"/>
</dbReference>